<dbReference type="Proteomes" id="UP000019471">
    <property type="component" value="Unassembled WGS sequence"/>
</dbReference>
<dbReference type="RefSeq" id="XP_007741362.1">
    <property type="nucleotide sequence ID" value="XM_007743172.1"/>
</dbReference>
<feature type="transmembrane region" description="Helical" evidence="1">
    <location>
        <begin position="12"/>
        <end position="31"/>
    </location>
</feature>
<name>W9X1B5_9EURO</name>
<keyword evidence="1" id="KW-0812">Transmembrane</keyword>
<keyword evidence="1" id="KW-1133">Transmembrane helix</keyword>
<feature type="non-terminal residue" evidence="2">
    <location>
        <position position="75"/>
    </location>
</feature>
<evidence type="ECO:0000313" key="2">
    <source>
        <dbReference type="EMBL" id="EXJ74262.1"/>
    </source>
</evidence>
<keyword evidence="1" id="KW-0472">Membrane</keyword>
<evidence type="ECO:0000256" key="1">
    <source>
        <dbReference type="SAM" id="Phobius"/>
    </source>
</evidence>
<dbReference type="HOGENOM" id="CLU_2677688_0_0_1"/>
<feature type="non-terminal residue" evidence="2">
    <location>
        <position position="1"/>
    </location>
</feature>
<gene>
    <name evidence="2" type="ORF">A1O5_02558</name>
</gene>
<organism evidence="2 3">
    <name type="scientific">Cladophialophora psammophila CBS 110553</name>
    <dbReference type="NCBI Taxonomy" id="1182543"/>
    <lineage>
        <taxon>Eukaryota</taxon>
        <taxon>Fungi</taxon>
        <taxon>Dikarya</taxon>
        <taxon>Ascomycota</taxon>
        <taxon>Pezizomycotina</taxon>
        <taxon>Eurotiomycetes</taxon>
        <taxon>Chaetothyriomycetidae</taxon>
        <taxon>Chaetothyriales</taxon>
        <taxon>Herpotrichiellaceae</taxon>
        <taxon>Cladophialophora</taxon>
    </lineage>
</organism>
<proteinExistence type="predicted"/>
<accession>W9X1B5</accession>
<dbReference type="AlphaFoldDB" id="W9X1B5"/>
<dbReference type="EMBL" id="AMGX01000003">
    <property type="protein sequence ID" value="EXJ74262.1"/>
    <property type="molecule type" value="Genomic_DNA"/>
</dbReference>
<protein>
    <submittedName>
        <fullName evidence="2">Uncharacterized protein</fullName>
    </submittedName>
</protein>
<dbReference type="GeneID" id="19187289"/>
<evidence type="ECO:0000313" key="3">
    <source>
        <dbReference type="Proteomes" id="UP000019471"/>
    </source>
</evidence>
<keyword evidence="3" id="KW-1185">Reference proteome</keyword>
<reference evidence="2 3" key="1">
    <citation type="submission" date="2013-03" db="EMBL/GenBank/DDBJ databases">
        <title>The Genome Sequence of Cladophialophora psammophila CBS 110553.</title>
        <authorList>
            <consortium name="The Broad Institute Genomics Platform"/>
            <person name="Cuomo C."/>
            <person name="de Hoog S."/>
            <person name="Gorbushina A."/>
            <person name="Walker B."/>
            <person name="Young S.K."/>
            <person name="Zeng Q."/>
            <person name="Gargeya S."/>
            <person name="Fitzgerald M."/>
            <person name="Haas B."/>
            <person name="Abouelleil A."/>
            <person name="Allen A.W."/>
            <person name="Alvarado L."/>
            <person name="Arachchi H.M."/>
            <person name="Berlin A.M."/>
            <person name="Chapman S.B."/>
            <person name="Gainer-Dewar J."/>
            <person name="Goldberg J."/>
            <person name="Griggs A."/>
            <person name="Gujja S."/>
            <person name="Hansen M."/>
            <person name="Howarth C."/>
            <person name="Imamovic A."/>
            <person name="Ireland A."/>
            <person name="Larimer J."/>
            <person name="McCowan C."/>
            <person name="Murphy C."/>
            <person name="Pearson M."/>
            <person name="Poon T.W."/>
            <person name="Priest M."/>
            <person name="Roberts A."/>
            <person name="Saif S."/>
            <person name="Shea T."/>
            <person name="Sisk P."/>
            <person name="Sykes S."/>
            <person name="Wortman J."/>
            <person name="Nusbaum C."/>
            <person name="Birren B."/>
        </authorList>
    </citation>
    <scope>NUCLEOTIDE SEQUENCE [LARGE SCALE GENOMIC DNA]</scope>
    <source>
        <strain evidence="2 3">CBS 110553</strain>
    </source>
</reference>
<comment type="caution">
    <text evidence="2">The sequence shown here is derived from an EMBL/GenBank/DDBJ whole genome shotgun (WGS) entry which is preliminary data.</text>
</comment>
<sequence length="75" mass="7802">DPAPMAPPTLPVILFPSSTGWACISILYLALDGCKAIPNLRFPGSLAVLRAALVSAADVLKCQGCATRFLSGMQN</sequence>